<keyword evidence="3" id="KW-0285">Flavoprotein</keyword>
<gene>
    <name evidence="7" type="ORF">BH720_09975</name>
</gene>
<dbReference type="EMBL" id="MJGC01000052">
    <property type="protein sequence ID" value="OEJ75316.1"/>
    <property type="molecule type" value="Genomic_DNA"/>
</dbReference>
<protein>
    <submittedName>
        <fullName evidence="7">Pyridine nucleotide-disulfide oxidoreductase</fullName>
    </submittedName>
</protein>
<dbReference type="PRINTS" id="PR00368">
    <property type="entry name" value="FADPNR"/>
</dbReference>
<dbReference type="RefSeq" id="WP_069967046.1">
    <property type="nucleotide sequence ID" value="NZ_CM124774.1"/>
</dbReference>
<reference evidence="7" key="1">
    <citation type="submission" date="2016-09" db="EMBL/GenBank/DDBJ databases">
        <title>Draft genome of thermotolerant cyanobacterium Desertifilum sp. strain IPPAS B-1220.</title>
        <authorList>
            <person name="Sinetova M.A."/>
            <person name="Bolakhan K."/>
            <person name="Zayadan B.K."/>
            <person name="Mironov K.S."/>
            <person name="Ustinova V."/>
            <person name="Kupriyanova E.V."/>
            <person name="Sidorov R.A."/>
            <person name="Skrypnik A.N."/>
            <person name="Gogoleva N.E."/>
            <person name="Gogolev Y.V."/>
            <person name="Los D.A."/>
        </authorList>
    </citation>
    <scope>NUCLEOTIDE SEQUENCE [LARGE SCALE GENOMIC DNA]</scope>
    <source>
        <strain evidence="7">IPPAS B-1220</strain>
    </source>
</reference>
<dbReference type="InterPro" id="IPR036188">
    <property type="entry name" value="FAD/NAD-bd_sf"/>
</dbReference>
<dbReference type="InterPro" id="IPR017584">
    <property type="entry name" value="Pyridine_nucleo_diS_OxRdtase_N"/>
</dbReference>
<dbReference type="Gene3D" id="3.50.50.100">
    <property type="match status" value="1"/>
</dbReference>
<keyword evidence="4" id="KW-0274">FAD</keyword>
<sequence>MTGLQLVLIGGGHAHAIVVEQLRKRPLAGVRVTLISDTTHAPYSGMLPGHVAGFYDFETCHIPLEPLCQKAGVEFYCDRAIGLDLENQRVLCEQRPPVAFDWLSIDVGSTPAKTAVVGAAENAIAAKPVPQFLAAWNQFLEQMPQTPQSIGIVGGGAGGVELALNMRGRFQQLGVASQIAIHLFHRSDRLTPQHNRYVSQTLEKLLHQNGIQLHLEAEVKAIAPTQVICQSGLSVECHPVFWVTQASAPDWIQASGLATDERGFIAVNSNLQSLSHPRVFAAGDVATLVDDPRPKAGVFAVRQGKPLGNNLQRALSGQPLQPYSPQKRFLGLIGTGDKRAIASWGPLGCGPYAGLWQWKDFLDRQFMARFRC</sequence>
<dbReference type="NCBIfam" id="TIGR03169">
    <property type="entry name" value="Nterm_to_SelD"/>
    <property type="match status" value="1"/>
</dbReference>
<evidence type="ECO:0000313" key="7">
    <source>
        <dbReference type="EMBL" id="OEJ75316.1"/>
    </source>
</evidence>
<dbReference type="InterPro" id="IPR023753">
    <property type="entry name" value="FAD/NAD-binding_dom"/>
</dbReference>
<proteinExistence type="inferred from homology"/>
<organism evidence="7">
    <name type="scientific">Desertifilum tharense IPPAS B-1220</name>
    <dbReference type="NCBI Taxonomy" id="1781255"/>
    <lineage>
        <taxon>Bacteria</taxon>
        <taxon>Bacillati</taxon>
        <taxon>Cyanobacteriota</taxon>
        <taxon>Cyanophyceae</taxon>
        <taxon>Desertifilales</taxon>
        <taxon>Desertifilaceae</taxon>
        <taxon>Desertifilum</taxon>
    </lineage>
</organism>
<evidence type="ECO:0000256" key="4">
    <source>
        <dbReference type="ARBA" id="ARBA00022827"/>
    </source>
</evidence>
<evidence type="ECO:0000256" key="3">
    <source>
        <dbReference type="ARBA" id="ARBA00022630"/>
    </source>
</evidence>
<dbReference type="PANTHER" id="PTHR42913:SF9">
    <property type="entry name" value="SLR1591 PROTEIN"/>
    <property type="match status" value="1"/>
</dbReference>
<evidence type="ECO:0000256" key="2">
    <source>
        <dbReference type="ARBA" id="ARBA00005272"/>
    </source>
</evidence>
<dbReference type="Pfam" id="PF07992">
    <property type="entry name" value="Pyr_redox_2"/>
    <property type="match status" value="1"/>
</dbReference>
<keyword evidence="5" id="KW-0560">Oxidoreductase</keyword>
<dbReference type="GO" id="GO:0019646">
    <property type="term" value="P:aerobic electron transport chain"/>
    <property type="evidence" value="ECO:0007669"/>
    <property type="project" value="TreeGrafter"/>
</dbReference>
<dbReference type="InterPro" id="IPR051169">
    <property type="entry name" value="NADH-Q_oxidoreductase"/>
</dbReference>
<dbReference type="STRING" id="1781255.BH720_09975"/>
<dbReference type="PANTHER" id="PTHR42913">
    <property type="entry name" value="APOPTOSIS-INDUCING FACTOR 1"/>
    <property type="match status" value="1"/>
</dbReference>
<evidence type="ECO:0000259" key="6">
    <source>
        <dbReference type="Pfam" id="PF07992"/>
    </source>
</evidence>
<evidence type="ECO:0000256" key="5">
    <source>
        <dbReference type="ARBA" id="ARBA00023002"/>
    </source>
</evidence>
<feature type="domain" description="FAD/NAD(P)-binding" evidence="6">
    <location>
        <begin position="5"/>
        <end position="304"/>
    </location>
</feature>
<dbReference type="AlphaFoldDB" id="A0A1E5QKW1"/>
<accession>A0A1E5QKW1</accession>
<dbReference type="SUPFAM" id="SSF51905">
    <property type="entry name" value="FAD/NAD(P)-binding domain"/>
    <property type="match status" value="2"/>
</dbReference>
<comment type="similarity">
    <text evidence="2">Belongs to the NADH dehydrogenase family.</text>
</comment>
<comment type="cofactor">
    <cofactor evidence="1">
        <name>FAD</name>
        <dbReference type="ChEBI" id="CHEBI:57692"/>
    </cofactor>
</comment>
<evidence type="ECO:0000256" key="1">
    <source>
        <dbReference type="ARBA" id="ARBA00001974"/>
    </source>
</evidence>
<comment type="caution">
    <text evidence="7">The sequence shown here is derived from an EMBL/GenBank/DDBJ whole genome shotgun (WGS) entry which is preliminary data.</text>
</comment>
<name>A0A1E5QKW1_9CYAN</name>
<dbReference type="GO" id="GO:0003955">
    <property type="term" value="F:NAD(P)H dehydrogenase (quinone) activity"/>
    <property type="evidence" value="ECO:0007669"/>
    <property type="project" value="TreeGrafter"/>
</dbReference>
<dbReference type="OrthoDB" id="9772934at2"/>